<dbReference type="AlphaFoldDB" id="A0A5F9DN23"/>
<protein>
    <submittedName>
        <fullName evidence="2">Uncharacterized protein</fullName>
    </submittedName>
</protein>
<evidence type="ECO:0000313" key="2">
    <source>
        <dbReference type="Ensembl" id="ENSOCUP00000047191.1"/>
    </source>
</evidence>
<reference evidence="2" key="2">
    <citation type="submission" date="2025-08" db="UniProtKB">
        <authorList>
            <consortium name="Ensembl"/>
        </authorList>
    </citation>
    <scope>IDENTIFICATION</scope>
    <source>
        <strain evidence="2">Thorbecke</strain>
    </source>
</reference>
<dbReference type="Ensembl" id="ENSOCUT00000042162.1">
    <property type="protein sequence ID" value="ENSOCUP00000047191.1"/>
    <property type="gene ID" value="ENSOCUG00000032962.1"/>
</dbReference>
<evidence type="ECO:0000313" key="3">
    <source>
        <dbReference type="Proteomes" id="UP000001811"/>
    </source>
</evidence>
<name>A0A5F9DN23_RABIT</name>
<evidence type="ECO:0000256" key="1">
    <source>
        <dbReference type="SAM" id="MobiDB-lite"/>
    </source>
</evidence>
<dbReference type="Proteomes" id="UP000001811">
    <property type="component" value="Unplaced"/>
</dbReference>
<organism evidence="2 3">
    <name type="scientific">Oryctolagus cuniculus</name>
    <name type="common">Rabbit</name>
    <dbReference type="NCBI Taxonomy" id="9986"/>
    <lineage>
        <taxon>Eukaryota</taxon>
        <taxon>Metazoa</taxon>
        <taxon>Chordata</taxon>
        <taxon>Craniata</taxon>
        <taxon>Vertebrata</taxon>
        <taxon>Euteleostomi</taxon>
        <taxon>Mammalia</taxon>
        <taxon>Eutheria</taxon>
        <taxon>Euarchontoglires</taxon>
        <taxon>Glires</taxon>
        <taxon>Lagomorpha</taxon>
        <taxon>Leporidae</taxon>
        <taxon>Oryctolagus</taxon>
    </lineage>
</organism>
<proteinExistence type="predicted"/>
<dbReference type="Bgee" id="ENSOCUG00000032962">
    <property type="expression patterns" value="Expressed in brain and 18 other cell types or tissues"/>
</dbReference>
<dbReference type="GeneTree" id="ENSGT01040000241558"/>
<accession>A0A5F9DN23</accession>
<keyword evidence="3" id="KW-1185">Reference proteome</keyword>
<dbReference type="InParanoid" id="A0A5F9DN23"/>
<feature type="compositionally biased region" description="Polar residues" evidence="1">
    <location>
        <begin position="59"/>
        <end position="80"/>
    </location>
</feature>
<feature type="region of interest" description="Disordered" evidence="1">
    <location>
        <begin position="1"/>
        <end position="95"/>
    </location>
</feature>
<sequence length="95" mass="10087">MTSPFGGPQNLEGIPNLKKNPARVPRKADHGVLVPGWRRLQSRCTPGAGAPQALLTGTRRPQTGTPIPANGRTSMPSPQISRHPHSKSPQSQGDP</sequence>
<reference evidence="2" key="3">
    <citation type="submission" date="2025-09" db="UniProtKB">
        <authorList>
            <consortium name="Ensembl"/>
        </authorList>
    </citation>
    <scope>IDENTIFICATION</scope>
    <source>
        <strain evidence="2">Thorbecke</strain>
    </source>
</reference>
<reference evidence="2 3" key="1">
    <citation type="journal article" date="2011" name="Nature">
        <title>A high-resolution map of human evolutionary constraint using 29 mammals.</title>
        <authorList>
            <person name="Lindblad-Toh K."/>
            <person name="Garber M."/>
            <person name="Zuk O."/>
            <person name="Lin M.F."/>
            <person name="Parker B.J."/>
            <person name="Washietl S."/>
            <person name="Kheradpour P."/>
            <person name="Ernst J."/>
            <person name="Jordan G."/>
            <person name="Mauceli E."/>
            <person name="Ward L.D."/>
            <person name="Lowe C.B."/>
            <person name="Holloway A.K."/>
            <person name="Clamp M."/>
            <person name="Gnerre S."/>
            <person name="Alfoldi J."/>
            <person name="Beal K."/>
            <person name="Chang J."/>
            <person name="Clawson H."/>
            <person name="Cuff J."/>
            <person name="Di Palma F."/>
            <person name="Fitzgerald S."/>
            <person name="Flicek P."/>
            <person name="Guttman M."/>
            <person name="Hubisz M.J."/>
            <person name="Jaffe D.B."/>
            <person name="Jungreis I."/>
            <person name="Kent W.J."/>
            <person name="Kostka D."/>
            <person name="Lara M."/>
            <person name="Martins A.L."/>
            <person name="Massingham T."/>
            <person name="Moltke I."/>
            <person name="Raney B.J."/>
            <person name="Rasmussen M.D."/>
            <person name="Robinson J."/>
            <person name="Stark A."/>
            <person name="Vilella A.J."/>
            <person name="Wen J."/>
            <person name="Xie X."/>
            <person name="Zody M.C."/>
            <person name="Baldwin J."/>
            <person name="Bloom T."/>
            <person name="Chin C.W."/>
            <person name="Heiman D."/>
            <person name="Nicol R."/>
            <person name="Nusbaum C."/>
            <person name="Young S."/>
            <person name="Wilkinson J."/>
            <person name="Worley K.C."/>
            <person name="Kovar C.L."/>
            <person name="Muzny D.M."/>
            <person name="Gibbs R.A."/>
            <person name="Cree A."/>
            <person name="Dihn H.H."/>
            <person name="Fowler G."/>
            <person name="Jhangiani S."/>
            <person name="Joshi V."/>
            <person name="Lee S."/>
            <person name="Lewis L.R."/>
            <person name="Nazareth L.V."/>
            <person name="Okwuonu G."/>
            <person name="Santibanez J."/>
            <person name="Warren W.C."/>
            <person name="Mardis E.R."/>
            <person name="Weinstock G.M."/>
            <person name="Wilson R.K."/>
            <person name="Delehaunty K."/>
            <person name="Dooling D."/>
            <person name="Fronik C."/>
            <person name="Fulton L."/>
            <person name="Fulton B."/>
            <person name="Graves T."/>
            <person name="Minx P."/>
            <person name="Sodergren E."/>
            <person name="Birney E."/>
            <person name="Margulies E.H."/>
            <person name="Herrero J."/>
            <person name="Green E.D."/>
            <person name="Haussler D."/>
            <person name="Siepel A."/>
            <person name="Goldman N."/>
            <person name="Pollard K.S."/>
            <person name="Pedersen J.S."/>
            <person name="Lander E.S."/>
            <person name="Kellis M."/>
        </authorList>
    </citation>
    <scope>NUCLEOTIDE SEQUENCE [LARGE SCALE GENOMIC DNA]</scope>
    <source>
        <strain evidence="3">Thorbecke</strain>
    </source>
</reference>